<feature type="transmembrane region" description="Helical" evidence="1">
    <location>
        <begin position="21"/>
        <end position="40"/>
    </location>
</feature>
<feature type="transmembrane region" description="Helical" evidence="1">
    <location>
        <begin position="154"/>
        <end position="179"/>
    </location>
</feature>
<feature type="transmembrane region" description="Helical" evidence="1">
    <location>
        <begin position="65"/>
        <end position="86"/>
    </location>
</feature>
<organism evidence="2 3">
    <name type="scientific">Candidatus Hakubella thermalkaliphila</name>
    <dbReference type="NCBI Taxonomy" id="2754717"/>
    <lineage>
        <taxon>Bacteria</taxon>
        <taxon>Bacillati</taxon>
        <taxon>Actinomycetota</taxon>
        <taxon>Actinomycetota incertae sedis</taxon>
        <taxon>Candidatus Hakubellales</taxon>
        <taxon>Candidatus Hakubellaceae</taxon>
        <taxon>Candidatus Hakubella</taxon>
    </lineage>
</organism>
<dbReference type="GO" id="GO:0005886">
    <property type="term" value="C:plasma membrane"/>
    <property type="evidence" value="ECO:0007669"/>
    <property type="project" value="UniProtKB-SubCell"/>
</dbReference>
<keyword evidence="1" id="KW-0472">Membrane</keyword>
<evidence type="ECO:0000313" key="3">
    <source>
        <dbReference type="Proteomes" id="UP000591948"/>
    </source>
</evidence>
<proteinExistence type="predicted"/>
<dbReference type="PANTHER" id="PTHR43471:SF14">
    <property type="entry name" value="ABC-2 TYPE TRANSPORT SYSTEM PERMEASE PROTEIN"/>
    <property type="match status" value="1"/>
</dbReference>
<evidence type="ECO:0000313" key="2">
    <source>
        <dbReference type="EMBL" id="GFP26841.1"/>
    </source>
</evidence>
<feature type="transmembrane region" description="Helical" evidence="1">
    <location>
        <begin position="116"/>
        <end position="142"/>
    </location>
</feature>
<name>A0A6V8P709_9ACTN</name>
<dbReference type="AlphaFoldDB" id="A0A6V8P709"/>
<feature type="transmembrane region" description="Helical" evidence="1">
    <location>
        <begin position="283"/>
        <end position="305"/>
    </location>
</feature>
<dbReference type="Proteomes" id="UP000591948">
    <property type="component" value="Unassembled WGS sequence"/>
</dbReference>
<comment type="caution">
    <text evidence="2">The sequence shown here is derived from an EMBL/GenBank/DDBJ whole genome shotgun (WGS) entry which is preliminary data.</text>
</comment>
<keyword evidence="1" id="KW-1133">Transmembrane helix</keyword>
<accession>A0A6V8P709</accession>
<keyword evidence="3" id="KW-1185">Reference proteome</keyword>
<reference evidence="2 3" key="1">
    <citation type="journal article" date="2020" name="Front. Microbiol.">
        <title>Single-cell genomics of novel Actinobacteria with the Wood-Ljungdahl pathway discovered in a serpentinizing system.</title>
        <authorList>
            <person name="Merino N."/>
            <person name="Kawai M."/>
            <person name="Boyd E.S."/>
            <person name="Colman D.R."/>
            <person name="McGlynn S.E."/>
            <person name="Nealson K.H."/>
            <person name="Kurokawa K."/>
            <person name="Hongoh Y."/>
        </authorList>
    </citation>
    <scope>NUCLEOTIDE SEQUENCE [LARGE SCALE GENOMIC DNA]</scope>
    <source>
        <strain evidence="2 3">S33</strain>
    </source>
</reference>
<evidence type="ECO:0000256" key="1">
    <source>
        <dbReference type="SAM" id="Phobius"/>
    </source>
</evidence>
<dbReference type="RefSeq" id="WP_176233005.1">
    <property type="nucleotide sequence ID" value="NZ_BLRY01000006.1"/>
</dbReference>
<protein>
    <submittedName>
        <fullName evidence="2">ABC-2 type transport system permease protein</fullName>
    </submittedName>
</protein>
<feature type="transmembrane region" description="Helical" evidence="1">
    <location>
        <begin position="186"/>
        <end position="208"/>
    </location>
</feature>
<dbReference type="GO" id="GO:0140359">
    <property type="term" value="F:ABC-type transporter activity"/>
    <property type="evidence" value="ECO:0007669"/>
    <property type="project" value="InterPro"/>
</dbReference>
<gene>
    <name evidence="2" type="ORF">HKBW3S33_00255</name>
</gene>
<dbReference type="EMBL" id="BLRY01000006">
    <property type="protein sequence ID" value="GFP26841.1"/>
    <property type="molecule type" value="Genomic_DNA"/>
</dbReference>
<sequence length="315" mass="34678">MSGLMTVFWKELADHFSSKRFIILLSLIYLAGLSAVYVALQTIRSEVTGTTELVFLRLFTTSGGVLPPFLVFIIFFIPIVGIALGFDSINSERSSGTLSRILSQPLFRDAVINGKFLAGLVTIGIMLVSIVTIIGGMGLRIIGVPPSSEEVWRILIFLGVCIIYGAFWMSLAVLFSILFERTATSALAAIAIWIFFTFFMPMIAGLVADAIVPLSHSEAQSNPALIVKHEEVERMILRISPTTLFGEATVTILVPTVRTLGPVLVRETTRMIPNPLPLRESLLIVWPHLTSLIALTVICFAISYVKFMRQEIRAT</sequence>
<dbReference type="PANTHER" id="PTHR43471">
    <property type="entry name" value="ABC TRANSPORTER PERMEASE"/>
    <property type="match status" value="1"/>
</dbReference>
<dbReference type="Pfam" id="PF12679">
    <property type="entry name" value="ABC2_membrane_2"/>
    <property type="match status" value="1"/>
</dbReference>
<keyword evidence="1" id="KW-0812">Transmembrane</keyword>